<dbReference type="Pfam" id="PF02375">
    <property type="entry name" value="JmjN"/>
    <property type="match status" value="1"/>
</dbReference>
<name>A8P2R1_COPC7</name>
<dbReference type="PROSITE" id="PS51183">
    <property type="entry name" value="JMJN"/>
    <property type="match status" value="1"/>
</dbReference>
<dbReference type="PROSITE" id="PS51184">
    <property type="entry name" value="JMJC"/>
    <property type="match status" value="1"/>
</dbReference>
<evidence type="ECO:0000256" key="1">
    <source>
        <dbReference type="ARBA" id="ARBA00009711"/>
    </source>
</evidence>
<evidence type="ECO:0000256" key="4">
    <source>
        <dbReference type="ARBA" id="ARBA00022771"/>
    </source>
</evidence>
<dbReference type="OMA" id="WNLKCTA"/>
<evidence type="ECO:0000256" key="3">
    <source>
        <dbReference type="ARBA" id="ARBA00022723"/>
    </source>
</evidence>
<feature type="compositionally biased region" description="Low complexity" evidence="7">
    <location>
        <begin position="1097"/>
        <end position="1134"/>
    </location>
</feature>
<dbReference type="Gene3D" id="2.60.120.650">
    <property type="entry name" value="Cupin"/>
    <property type="match status" value="2"/>
</dbReference>
<dbReference type="VEuPathDB" id="FungiDB:CC1G_12335"/>
<evidence type="ECO:0000259" key="10">
    <source>
        <dbReference type="PROSITE" id="PS51805"/>
    </source>
</evidence>
<evidence type="ECO:0000313" key="12">
    <source>
        <dbReference type="Proteomes" id="UP000001861"/>
    </source>
</evidence>
<feature type="compositionally biased region" description="Polar residues" evidence="7">
    <location>
        <begin position="1084"/>
        <end position="1096"/>
    </location>
</feature>
<feature type="compositionally biased region" description="Low complexity" evidence="7">
    <location>
        <begin position="901"/>
        <end position="930"/>
    </location>
</feature>
<keyword evidence="4" id="KW-0863">Zinc-finger</keyword>
<evidence type="ECO:0000256" key="7">
    <source>
        <dbReference type="SAM" id="MobiDB-lite"/>
    </source>
</evidence>
<dbReference type="Pfam" id="PF02373">
    <property type="entry name" value="JmjC"/>
    <property type="match status" value="1"/>
</dbReference>
<dbReference type="InParanoid" id="A8P2R1"/>
<feature type="region of interest" description="Disordered" evidence="7">
    <location>
        <begin position="160"/>
        <end position="247"/>
    </location>
</feature>
<keyword evidence="12" id="KW-1185">Reference proteome</keyword>
<organism evidence="11 12">
    <name type="scientific">Coprinopsis cinerea (strain Okayama-7 / 130 / ATCC MYA-4618 / FGSC 9003)</name>
    <name type="common">Inky cap fungus</name>
    <name type="synonym">Hormographiella aspergillata</name>
    <dbReference type="NCBI Taxonomy" id="240176"/>
    <lineage>
        <taxon>Eukaryota</taxon>
        <taxon>Fungi</taxon>
        <taxon>Dikarya</taxon>
        <taxon>Basidiomycota</taxon>
        <taxon>Agaricomycotina</taxon>
        <taxon>Agaricomycetes</taxon>
        <taxon>Agaricomycetidae</taxon>
        <taxon>Agaricales</taxon>
        <taxon>Agaricineae</taxon>
        <taxon>Psathyrellaceae</taxon>
        <taxon>Coprinopsis</taxon>
    </lineage>
</organism>
<dbReference type="PROSITE" id="PS51805">
    <property type="entry name" value="EPHD"/>
    <property type="match status" value="1"/>
</dbReference>
<dbReference type="AlphaFoldDB" id="A8P2R1"/>
<dbReference type="Proteomes" id="UP000001861">
    <property type="component" value="Unassembled WGS sequence"/>
</dbReference>
<dbReference type="InterPro" id="IPR013083">
    <property type="entry name" value="Znf_RING/FYVE/PHD"/>
</dbReference>
<dbReference type="STRING" id="240176.A8P2R1"/>
<keyword evidence="5" id="KW-0862">Zinc</keyword>
<dbReference type="GO" id="GO:0140684">
    <property type="term" value="F:histone H3K9me2/H3K9me3 demethylase activity"/>
    <property type="evidence" value="ECO:0007669"/>
    <property type="project" value="UniProtKB-EC"/>
</dbReference>
<feature type="region of interest" description="Disordered" evidence="7">
    <location>
        <begin position="575"/>
        <end position="611"/>
    </location>
</feature>
<feature type="region of interest" description="Disordered" evidence="7">
    <location>
        <begin position="1"/>
        <end position="60"/>
    </location>
</feature>
<dbReference type="PANTHER" id="PTHR10694">
    <property type="entry name" value="LYSINE-SPECIFIC DEMETHYLASE"/>
    <property type="match status" value="1"/>
</dbReference>
<dbReference type="SMART" id="SM00545">
    <property type="entry name" value="JmjN"/>
    <property type="match status" value="1"/>
</dbReference>
<evidence type="ECO:0000313" key="11">
    <source>
        <dbReference type="EMBL" id="EAU83432.2"/>
    </source>
</evidence>
<evidence type="ECO:0000259" key="8">
    <source>
        <dbReference type="PROSITE" id="PS51183"/>
    </source>
</evidence>
<feature type="domain" description="PHD-type" evidence="10">
    <location>
        <begin position="625"/>
        <end position="765"/>
    </location>
</feature>
<feature type="compositionally biased region" description="Pro residues" evidence="7">
    <location>
        <begin position="13"/>
        <end position="23"/>
    </location>
</feature>
<feature type="compositionally biased region" description="Polar residues" evidence="7">
    <location>
        <begin position="580"/>
        <end position="609"/>
    </location>
</feature>
<reference evidence="11 12" key="1">
    <citation type="journal article" date="2010" name="Proc. Natl. Acad. Sci. U.S.A.">
        <title>Insights into evolution of multicellular fungi from the assembled chromosomes of the mushroom Coprinopsis cinerea (Coprinus cinereus).</title>
        <authorList>
            <person name="Stajich J.E."/>
            <person name="Wilke S.K."/>
            <person name="Ahren D."/>
            <person name="Au C.H."/>
            <person name="Birren B.W."/>
            <person name="Borodovsky M."/>
            <person name="Burns C."/>
            <person name="Canback B."/>
            <person name="Casselton L.A."/>
            <person name="Cheng C.K."/>
            <person name="Deng J."/>
            <person name="Dietrich F.S."/>
            <person name="Fargo D.C."/>
            <person name="Farman M.L."/>
            <person name="Gathman A.C."/>
            <person name="Goldberg J."/>
            <person name="Guigo R."/>
            <person name="Hoegger P.J."/>
            <person name="Hooker J.B."/>
            <person name="Huggins A."/>
            <person name="James T.Y."/>
            <person name="Kamada T."/>
            <person name="Kilaru S."/>
            <person name="Kodira C."/>
            <person name="Kues U."/>
            <person name="Kupfer D."/>
            <person name="Kwan H.S."/>
            <person name="Lomsadze A."/>
            <person name="Li W."/>
            <person name="Lilly W.W."/>
            <person name="Ma L.J."/>
            <person name="Mackey A.J."/>
            <person name="Manning G."/>
            <person name="Martin F."/>
            <person name="Muraguchi H."/>
            <person name="Natvig D.O."/>
            <person name="Palmerini H."/>
            <person name="Ramesh M.A."/>
            <person name="Rehmeyer C.J."/>
            <person name="Roe B.A."/>
            <person name="Shenoy N."/>
            <person name="Stanke M."/>
            <person name="Ter-Hovhannisyan V."/>
            <person name="Tunlid A."/>
            <person name="Velagapudi R."/>
            <person name="Vision T.J."/>
            <person name="Zeng Q."/>
            <person name="Zolan M.E."/>
            <person name="Pukkila P.J."/>
        </authorList>
    </citation>
    <scope>NUCLEOTIDE SEQUENCE [LARGE SCALE GENOMIC DNA]</scope>
    <source>
        <strain evidence="12">Okayama-7 / 130 / ATCC MYA-4618 / FGSC 9003</strain>
    </source>
</reference>
<dbReference type="Gene3D" id="3.30.40.10">
    <property type="entry name" value="Zinc/RING finger domain, C3HC4 (zinc finger)"/>
    <property type="match status" value="1"/>
</dbReference>
<proteinExistence type="inferred from homology"/>
<dbReference type="InterPro" id="IPR034732">
    <property type="entry name" value="EPHD"/>
</dbReference>
<comment type="caution">
    <text evidence="11">The sequence shown here is derived from an EMBL/GenBank/DDBJ whole genome shotgun (WGS) entry which is preliminary data.</text>
</comment>
<gene>
    <name evidence="11" type="ORF">CC1G_12335</name>
</gene>
<dbReference type="GO" id="GO:0010468">
    <property type="term" value="P:regulation of gene expression"/>
    <property type="evidence" value="ECO:0007669"/>
    <property type="project" value="TreeGrafter"/>
</dbReference>
<dbReference type="GeneID" id="6014969"/>
<evidence type="ECO:0000256" key="2">
    <source>
        <dbReference type="ARBA" id="ARBA00012900"/>
    </source>
</evidence>
<feature type="region of interest" description="Disordered" evidence="7">
    <location>
        <begin position="881"/>
        <end position="965"/>
    </location>
</feature>
<dbReference type="InterPro" id="IPR003349">
    <property type="entry name" value="JmjN"/>
</dbReference>
<accession>A8P2R1</accession>
<feature type="compositionally biased region" description="Polar residues" evidence="7">
    <location>
        <begin position="945"/>
        <end position="965"/>
    </location>
</feature>
<feature type="compositionally biased region" description="Basic and acidic residues" evidence="7">
    <location>
        <begin position="183"/>
        <end position="197"/>
    </location>
</feature>
<dbReference type="RefSeq" id="XP_001838385.2">
    <property type="nucleotide sequence ID" value="XM_001838333.2"/>
</dbReference>
<dbReference type="SUPFAM" id="SSF51197">
    <property type="entry name" value="Clavaminate synthase-like"/>
    <property type="match status" value="1"/>
</dbReference>
<dbReference type="CDD" id="cd15571">
    <property type="entry name" value="ePHD"/>
    <property type="match status" value="1"/>
</dbReference>
<feature type="region of interest" description="Disordered" evidence="7">
    <location>
        <begin position="1049"/>
        <end position="1195"/>
    </location>
</feature>
<dbReference type="eggNOG" id="KOG0958">
    <property type="taxonomic scope" value="Eukaryota"/>
</dbReference>
<dbReference type="OrthoDB" id="9547406at2759"/>
<keyword evidence="3" id="KW-0479">Metal-binding</keyword>
<dbReference type="InterPro" id="IPR003347">
    <property type="entry name" value="JmjC_dom"/>
</dbReference>
<dbReference type="GO" id="GO:0000785">
    <property type="term" value="C:chromatin"/>
    <property type="evidence" value="ECO:0007669"/>
    <property type="project" value="TreeGrafter"/>
</dbReference>
<evidence type="ECO:0000259" key="9">
    <source>
        <dbReference type="PROSITE" id="PS51184"/>
    </source>
</evidence>
<comment type="similarity">
    <text evidence="1">Belongs to the JHDM3 histone demethylase family.</text>
</comment>
<dbReference type="KEGG" id="cci:CC1G_12335"/>
<comment type="catalytic activity">
    <reaction evidence="6">
        <text>N(6),N(6),N(6)-trimethyl-L-lysyl(9)-[histone H3] + 2 2-oxoglutarate + 2 O2 = N(6)-methyl-L-lysyl(9)-[histone H3] + 2 formaldehyde + 2 succinate + 2 CO2</text>
        <dbReference type="Rhea" id="RHEA:60200"/>
        <dbReference type="Rhea" id="RHEA-COMP:15538"/>
        <dbReference type="Rhea" id="RHEA-COMP:15542"/>
        <dbReference type="ChEBI" id="CHEBI:15379"/>
        <dbReference type="ChEBI" id="CHEBI:16526"/>
        <dbReference type="ChEBI" id="CHEBI:16810"/>
        <dbReference type="ChEBI" id="CHEBI:16842"/>
        <dbReference type="ChEBI" id="CHEBI:30031"/>
        <dbReference type="ChEBI" id="CHEBI:61929"/>
        <dbReference type="ChEBI" id="CHEBI:61961"/>
        <dbReference type="EC" id="1.14.11.66"/>
    </reaction>
</comment>
<evidence type="ECO:0000256" key="5">
    <source>
        <dbReference type="ARBA" id="ARBA00022833"/>
    </source>
</evidence>
<feature type="compositionally biased region" description="Low complexity" evidence="7">
    <location>
        <begin position="1147"/>
        <end position="1181"/>
    </location>
</feature>
<dbReference type="EMBL" id="AACS02000013">
    <property type="protein sequence ID" value="EAU83432.2"/>
    <property type="molecule type" value="Genomic_DNA"/>
</dbReference>
<feature type="compositionally biased region" description="Polar residues" evidence="7">
    <location>
        <begin position="1135"/>
        <end position="1146"/>
    </location>
</feature>
<sequence>MAYSSRASSLTPCPSPSPEPPVVQPDHFYGSEGIQLPPSPNSDGKTWLDPDDDPTASRGIPVFKPTMEEFEDFEAYMDKINCWGLKSGIVKVIPPKEWSESLPDIKPQLREVKIRSPIEQVMLGSGGLFRQQNMEKRRIMSVREWAELCSKDEYRAPAKQDIGLQSRAERMAIPRGSRRTARKKESVPPEAKSDKNYTEASRLSSVPSPPPSEAGDTPASGSAKREQSVDKSQPKPKGKRVAQTREARQANLAERALRDNEFIDTFDPHTDWLPPNTTADDYTPEYCQKLERHYWRNCGLGKSAWYGADTQGTLYTDETKVWNVGRLPSALSRLLPASDQGLPGVNTPYLYFGMWRATFAWHVEDMDLYSINYIHFGAPKFWYAVPQARANTLEHAMRNYFPKDTSQCPQFLRHKSFLASPTLLAKSSCRPNHLVQHAGEFVITYPRGYHAGFNLGFNCAESVNFALECWIEMGRVAKACKCVSDSVRIDVDQLLQDRAEEAMKAVAQMEMEMEQNGGELFQMPKPKRKRKERSGFSPVKEETCDGVIPTLKIPLKRKPEEVVESPKTKKIKIKPTTTTVSQLSPSKVANGVASTSKSATSTGPSSQPKISVKLKLGPKPAEPEEFPCCLCISTDRTGLLRVQGPPLNRKDAIEAAGNPKVWMAHEHCASIIPETWVDETALPDGSTEKVVLGIDAIVKDRWNLKCSACTRTRPKVHGAPVQCTKGKCPKAFHVSCAREGSAHGIIFSVLKEVEKEVVLFETNPSNAFPVPMQVDGATSSFGEDEGRVLKVVKKLVCEILCPQHNPALAAQKKASKQEKIKAELLLLPSMSRIKIRVSSGVFEVSLIRVIEETGSVEVLWDRGITREFKWGSVIFGSTDGPVLQRPVDDNPSPPVKDERSVSVAAPSTSAPVQTYPSTTAATTTSSAAASRVGTPSVGNGGAASEPSTSNPPAAVVTQPTTSSQYPFGSQVVPTSATPYWSVYAPQQIPYGHPQLTAGSSAYPYTGYYRDAYGVPQPNYPPTQTYHRPAAYNVGGYHGTGVQDSRLQWQRPYEGPGSQQQQRAQHQQSHYRQPVAVFHIPVAPNPNSQTGSNVTPAPSSSASQTSSSDLPSSSSSGHSNGSPQQGVTTATQVQTSEQTQVGATTVAQSSTSGPSTSSGCQSSVQDGQSSQSGKSPSDQPSGAHSQTTQQGYPDLSTLAKLPPEELTEMLQNNPDLRNYIMSTLKMSAPVDGQVAA</sequence>
<dbReference type="GO" id="GO:0005634">
    <property type="term" value="C:nucleus"/>
    <property type="evidence" value="ECO:0007669"/>
    <property type="project" value="TreeGrafter"/>
</dbReference>
<feature type="domain" description="JmjC" evidence="9">
    <location>
        <begin position="316"/>
        <end position="482"/>
    </location>
</feature>
<dbReference type="GO" id="GO:0051864">
    <property type="term" value="F:histone H3K36 demethylase activity"/>
    <property type="evidence" value="ECO:0007669"/>
    <property type="project" value="TreeGrafter"/>
</dbReference>
<evidence type="ECO:0000256" key="6">
    <source>
        <dbReference type="ARBA" id="ARBA00049349"/>
    </source>
</evidence>
<protein>
    <recommendedName>
        <fullName evidence="2">[histone H3]-trimethyl-L-lysine(9) demethylase</fullName>
        <ecNumber evidence="2">1.14.11.66</ecNumber>
    </recommendedName>
</protein>
<dbReference type="Pfam" id="PF13771">
    <property type="entry name" value="zf-HC5HC2H"/>
    <property type="match status" value="1"/>
</dbReference>
<feature type="domain" description="JmjN" evidence="8">
    <location>
        <begin position="60"/>
        <end position="101"/>
    </location>
</feature>
<dbReference type="HOGENOM" id="CLU_001442_1_0_1"/>
<feature type="compositionally biased region" description="Basic and acidic residues" evidence="7">
    <location>
        <begin position="223"/>
        <end position="233"/>
    </location>
</feature>
<feature type="compositionally biased region" description="Low complexity" evidence="7">
    <location>
        <begin position="1057"/>
        <end position="1072"/>
    </location>
</feature>
<dbReference type="SMART" id="SM00558">
    <property type="entry name" value="JmjC"/>
    <property type="match status" value="1"/>
</dbReference>
<dbReference type="GO" id="GO:0008270">
    <property type="term" value="F:zinc ion binding"/>
    <property type="evidence" value="ECO:0007669"/>
    <property type="project" value="UniProtKB-KW"/>
</dbReference>
<dbReference type="EC" id="1.14.11.66" evidence="2"/>
<dbReference type="PANTHER" id="PTHR10694:SF7">
    <property type="entry name" value="[HISTONE H3]-TRIMETHYL-L-LYSINE(9) DEMETHYLASE"/>
    <property type="match status" value="1"/>
</dbReference>